<keyword evidence="3" id="KW-1185">Reference proteome</keyword>
<dbReference type="EMBL" id="BPLF01000002">
    <property type="protein sequence ID" value="GIX63048.1"/>
    <property type="molecule type" value="Genomic_DNA"/>
</dbReference>
<comment type="caution">
    <text evidence="2">The sequence shown here is derived from an EMBL/GenBank/DDBJ whole genome shotgun (WGS) entry which is preliminary data.</text>
</comment>
<dbReference type="AlphaFoldDB" id="A0AAV4LTG9"/>
<dbReference type="RefSeq" id="XP_067715117.1">
    <property type="nucleotide sequence ID" value="XM_067859016.1"/>
</dbReference>
<evidence type="ECO:0000313" key="2">
    <source>
        <dbReference type="EMBL" id="GIX63048.1"/>
    </source>
</evidence>
<name>A0AAV4LTG9_BABCB</name>
<organism evidence="2 3">
    <name type="scientific">Babesia caballi</name>
    <dbReference type="NCBI Taxonomy" id="5871"/>
    <lineage>
        <taxon>Eukaryota</taxon>
        <taxon>Sar</taxon>
        <taxon>Alveolata</taxon>
        <taxon>Apicomplexa</taxon>
        <taxon>Aconoidasida</taxon>
        <taxon>Piroplasmida</taxon>
        <taxon>Babesiidae</taxon>
        <taxon>Babesia</taxon>
    </lineage>
</organism>
<evidence type="ECO:0000313" key="3">
    <source>
        <dbReference type="Proteomes" id="UP001497744"/>
    </source>
</evidence>
<sequence length="415" mass="43330">MSIRRVLHTQWVVPLFGGIYDGAGQLPCELLLGLLASHAVTPVQRRGAPRVVEGQASAGRTGHGIGRGVRQEVKDQLPAERDRDAAPAAAVTQRPQAVGVHEAAALAGVAANGLETGKGGGLLGPERLPPRSAEVLRAVDVGERVHGPLQRNRHDLHLGVHRVGVLHGHVALERHAALPGLQTEVEQAVDELLHVLQHGAGRGGGAAVVVDGGDEAVGGGDGPLCDGDVALSNIDSAARPPTCSETKATMWSSQAALERQNQQASSLGAPRLAVACCGGKPPFHRLIFSVQPPHSSFSSAFTAAAASSGRLNNTNLRSMSARNVDLRLGGGARVLARDHSAASHPAEVAHDPLQRHLVDLRGHVVNPHDAAGFGVSKDVGGCGRLPFGGGGRRFGELRRHRSRRLLETLGRTWSI</sequence>
<accession>A0AAV4LTG9</accession>
<protein>
    <submittedName>
        <fullName evidence="2">Acyl-CoA dehydrogenase</fullName>
    </submittedName>
</protein>
<gene>
    <name evidence="2" type="ORF">BcabD6B2_24830</name>
</gene>
<dbReference type="GeneID" id="94194529"/>
<dbReference type="Proteomes" id="UP001497744">
    <property type="component" value="Unassembled WGS sequence"/>
</dbReference>
<proteinExistence type="predicted"/>
<reference evidence="2 3" key="1">
    <citation type="submission" date="2021-06" db="EMBL/GenBank/DDBJ databases">
        <title>Genome sequence of Babesia caballi.</title>
        <authorList>
            <person name="Yamagishi J."/>
            <person name="Kidaka T."/>
            <person name="Ochi A."/>
        </authorList>
    </citation>
    <scope>NUCLEOTIDE SEQUENCE [LARGE SCALE GENOMIC DNA]</scope>
    <source>
        <strain evidence="2">USDA-D6B2</strain>
    </source>
</reference>
<feature type="region of interest" description="Disordered" evidence="1">
    <location>
        <begin position="47"/>
        <end position="69"/>
    </location>
</feature>
<evidence type="ECO:0000256" key="1">
    <source>
        <dbReference type="SAM" id="MobiDB-lite"/>
    </source>
</evidence>